<comment type="caution">
    <text evidence="2">The sequence shown here is derived from an EMBL/GenBank/DDBJ whole genome shotgun (WGS) entry which is preliminary data.</text>
</comment>
<proteinExistence type="predicted"/>
<name>A0ABR4A223_9LECA</name>
<dbReference type="Proteomes" id="UP001590950">
    <property type="component" value="Unassembled WGS sequence"/>
</dbReference>
<protein>
    <recommendedName>
        <fullName evidence="4">CsbD-like domain-containing protein</fullName>
    </recommendedName>
</protein>
<keyword evidence="3" id="KW-1185">Reference proteome</keyword>
<feature type="region of interest" description="Disordered" evidence="1">
    <location>
        <begin position="37"/>
        <end position="98"/>
    </location>
</feature>
<reference evidence="2 3" key="1">
    <citation type="submission" date="2024-09" db="EMBL/GenBank/DDBJ databases">
        <title>Rethinking Asexuality: The Enigmatic Case of Functional Sexual Genes in Lepraria (Stereocaulaceae).</title>
        <authorList>
            <person name="Doellman M."/>
            <person name="Sun Y."/>
            <person name="Barcenas-Pena A."/>
            <person name="Lumbsch H.T."/>
            <person name="Grewe F."/>
        </authorList>
    </citation>
    <scope>NUCLEOTIDE SEQUENCE [LARGE SCALE GENOMIC DNA]</scope>
    <source>
        <strain evidence="2 3">Mercado 3170</strain>
    </source>
</reference>
<evidence type="ECO:0000313" key="2">
    <source>
        <dbReference type="EMBL" id="KAL2038809.1"/>
    </source>
</evidence>
<feature type="compositionally biased region" description="Polar residues" evidence="1">
    <location>
        <begin position="59"/>
        <end position="71"/>
    </location>
</feature>
<dbReference type="EMBL" id="JBEFKJ010000030">
    <property type="protein sequence ID" value="KAL2038809.1"/>
    <property type="molecule type" value="Genomic_DNA"/>
</dbReference>
<organism evidence="2 3">
    <name type="scientific">Stereocaulon virgatum</name>
    <dbReference type="NCBI Taxonomy" id="373712"/>
    <lineage>
        <taxon>Eukaryota</taxon>
        <taxon>Fungi</taxon>
        <taxon>Dikarya</taxon>
        <taxon>Ascomycota</taxon>
        <taxon>Pezizomycotina</taxon>
        <taxon>Lecanoromycetes</taxon>
        <taxon>OSLEUM clade</taxon>
        <taxon>Lecanoromycetidae</taxon>
        <taxon>Lecanorales</taxon>
        <taxon>Lecanorineae</taxon>
        <taxon>Stereocaulaceae</taxon>
        <taxon>Stereocaulon</taxon>
    </lineage>
</organism>
<evidence type="ECO:0008006" key="4">
    <source>
        <dbReference type="Google" id="ProtNLM"/>
    </source>
</evidence>
<gene>
    <name evidence="2" type="ORF">N7G274_008567</name>
</gene>
<evidence type="ECO:0000256" key="1">
    <source>
        <dbReference type="SAM" id="MobiDB-lite"/>
    </source>
</evidence>
<evidence type="ECO:0000313" key="3">
    <source>
        <dbReference type="Proteomes" id="UP001590950"/>
    </source>
</evidence>
<feature type="compositionally biased region" description="Basic and acidic residues" evidence="1">
    <location>
        <begin position="44"/>
        <end position="55"/>
    </location>
</feature>
<sequence length="98" mass="10135">MSSNDAPNSSNPSMIHGHAAYVAGAVKETIGSYTSTDMQNAGASDKEAAVEEMRAAKQLSDQQGGEVSKNPTLGEVEQTIGSVTGCEGMEEEGAKRQS</sequence>
<accession>A0ABR4A223</accession>